<dbReference type="InterPro" id="IPR001304">
    <property type="entry name" value="C-type_lectin-like"/>
</dbReference>
<dbReference type="SMART" id="SM00034">
    <property type="entry name" value="CLECT"/>
    <property type="match status" value="8"/>
</dbReference>
<dbReference type="PANTHER" id="PTHR45784:SF3">
    <property type="entry name" value="C-TYPE LECTIN DOMAIN FAMILY 4 MEMBER K-LIKE-RELATED"/>
    <property type="match status" value="1"/>
</dbReference>
<feature type="domain" description="C-type lectin" evidence="3">
    <location>
        <begin position="191"/>
        <end position="297"/>
    </location>
</feature>
<evidence type="ECO:0000259" key="3">
    <source>
        <dbReference type="PROSITE" id="PS50041"/>
    </source>
</evidence>
<gene>
    <name evidence="4" type="ORF">QQF64_017869</name>
</gene>
<dbReference type="PROSITE" id="PS50041">
    <property type="entry name" value="C_TYPE_LECTIN_2"/>
    <property type="match status" value="8"/>
</dbReference>
<evidence type="ECO:0000256" key="2">
    <source>
        <dbReference type="SAM" id="MobiDB-lite"/>
    </source>
</evidence>
<feature type="domain" description="C-type lectin" evidence="3">
    <location>
        <begin position="548"/>
        <end position="669"/>
    </location>
</feature>
<dbReference type="SUPFAM" id="SSF56436">
    <property type="entry name" value="C-type lectin-like"/>
    <property type="match status" value="8"/>
</dbReference>
<comment type="caution">
    <text evidence="4">The sequence shown here is derived from an EMBL/GenBank/DDBJ whole genome shotgun (WGS) entry which is preliminary data.</text>
</comment>
<dbReference type="InterPro" id="IPR018378">
    <property type="entry name" value="C-type_lectin_CS"/>
</dbReference>
<accession>A0ABR3LJV4</accession>
<feature type="domain" description="C-type lectin" evidence="3">
    <location>
        <begin position="424"/>
        <end position="543"/>
    </location>
</feature>
<proteinExistence type="predicted"/>
<feature type="domain" description="C-type lectin" evidence="3">
    <location>
        <begin position="913"/>
        <end position="1031"/>
    </location>
</feature>
<dbReference type="Gene3D" id="3.10.100.10">
    <property type="entry name" value="Mannose-Binding Protein A, subunit A"/>
    <property type="match status" value="8"/>
</dbReference>
<dbReference type="InterPro" id="IPR016186">
    <property type="entry name" value="C-type_lectin-like/link_sf"/>
</dbReference>
<keyword evidence="5" id="KW-1185">Reference proteome</keyword>
<dbReference type="PANTHER" id="PTHR45784">
    <property type="entry name" value="C-TYPE LECTIN DOMAIN FAMILY 20 MEMBER A-RELATED"/>
    <property type="match status" value="1"/>
</dbReference>
<sequence length="1214" mass="141394">MDPLYSPEFLLLMLEQGEKSLEDHTRLFITITNNSSYPDGALCTFYNASLNTACRALSSEDGPRADFVVFVEWTLVRNGSSLAVCPEEDLTSATLDPEPSPPSPRCTEPQPEPTADGEPEPKATNEPSPVSASERRIASEPKPRESDQVREQATVHATVENATDSESAEWSVAHCTRAEGFFTLTLCAPQYVFVNESKTWAEAQRYCREKYTDLATTENEQQTLQLIDTVNDASIDLAWIGLYDDLNIWKWTLEDSDFFKVGEKDFRNWYNPGPSNNGVQSLCVYINNGLWYTANCSSTYYPTLCYDGRENASASYVLVYQYKTWTEAQSYCRKHYTDLVSIRNEIENQKIQYLLRNYQYNSVWIGLYKTRSWSDQSNSSFTYWSTWQPDTAGSCTVVSLRDSGKWTDENCNYVFPFFCHSASASSHQYHFVNESKTWTEAQRYCRQNYTDLATIDNMEEMNRLINTVNGSFNGSAWIGQYDDVNSWRWSLEDKKFYQEGERDFRNFYYEPDNKGGNQVCVYMNANGKWYDLTCDNILQFICYDGRVNATQSYIRVYIRKTWPEARRYCRDHYTDLINVRNQTENQMFLESAGGYGIWIGLYKTRIWSNSQKTSYQNWRPRIPGLQAQPDNGLNQSYEHGYQHCTAVSFRYSGRWTDEVCVSSMPFFCYSRTCIQSSCTRQYHFVNESKTWTEAQRYCRQNYTDLATIDNMEEMNRLINTVRGTYYGSTWIGLYDDINSWRWSLNNTALDGGFKSWYVQQPVNSNGQSLCVYMSYNRGTWSEAFCSSELFFVCYDGRANASASYVFVYQYKTWTEAQSYCREHHTDLVSIRNETENYRVQLLIPYNYTVWIGLYRTRPWSDQSNSSFSNWRTGQPDNAGNSEYCTAVSFSDSGSWTDENCNTALPFICYSELASSRQYHFVNESQNWTEAQRYCRQNYTDLATFDNMEEMNRLINTVNGSYNGSAWIGLYDDVNSWRWSLEDNDSYQEGERDFRNFYHEPNNAGNELCVFMDYNGKWFDISCDKYYPFVCYDGRENATQKYVWVTEGRTWTGAQSYCREKYTDLASVRNETEHQQILSITHSYGYYYGYNVWIGLYRNRLWSDQSSSSFTYWLPSTQILPAQPDNGANAPGQLGFQHCTTVSLQHFGQWTDENCFASLPFFCYSDKYVMGMQVEVTSLEYLSESQIEELVIIQLQEELMRLGLPNNVTMNLRDY</sequence>
<feature type="domain" description="C-type lectin" evidence="3">
    <location>
        <begin position="1041"/>
        <end position="1163"/>
    </location>
</feature>
<dbReference type="EMBL" id="JAYMGO010000021">
    <property type="protein sequence ID" value="KAL1253176.1"/>
    <property type="molecule type" value="Genomic_DNA"/>
</dbReference>
<keyword evidence="1" id="KW-1015">Disulfide bond</keyword>
<organism evidence="4 5">
    <name type="scientific">Cirrhinus molitorella</name>
    <name type="common">mud carp</name>
    <dbReference type="NCBI Taxonomy" id="172907"/>
    <lineage>
        <taxon>Eukaryota</taxon>
        <taxon>Metazoa</taxon>
        <taxon>Chordata</taxon>
        <taxon>Craniata</taxon>
        <taxon>Vertebrata</taxon>
        <taxon>Euteleostomi</taxon>
        <taxon>Actinopterygii</taxon>
        <taxon>Neopterygii</taxon>
        <taxon>Teleostei</taxon>
        <taxon>Ostariophysi</taxon>
        <taxon>Cypriniformes</taxon>
        <taxon>Cyprinidae</taxon>
        <taxon>Labeoninae</taxon>
        <taxon>Labeonini</taxon>
        <taxon>Cirrhinus</taxon>
    </lineage>
</organism>
<dbReference type="PROSITE" id="PS00615">
    <property type="entry name" value="C_TYPE_LECTIN_1"/>
    <property type="match status" value="2"/>
</dbReference>
<feature type="compositionally biased region" description="Basic and acidic residues" evidence="2">
    <location>
        <begin position="133"/>
        <end position="150"/>
    </location>
</feature>
<feature type="region of interest" description="Disordered" evidence="2">
    <location>
        <begin position="89"/>
        <end position="153"/>
    </location>
</feature>
<evidence type="ECO:0000256" key="1">
    <source>
        <dbReference type="ARBA" id="ARBA00023157"/>
    </source>
</evidence>
<evidence type="ECO:0000313" key="4">
    <source>
        <dbReference type="EMBL" id="KAL1253176.1"/>
    </source>
</evidence>
<feature type="domain" description="C-type lectin" evidence="3">
    <location>
        <begin position="799"/>
        <end position="909"/>
    </location>
</feature>
<dbReference type="Proteomes" id="UP001558613">
    <property type="component" value="Unassembled WGS sequence"/>
</dbReference>
<evidence type="ECO:0000313" key="5">
    <source>
        <dbReference type="Proteomes" id="UP001558613"/>
    </source>
</evidence>
<protein>
    <recommendedName>
        <fullName evidence="3">C-type lectin domain-containing protein</fullName>
    </recommendedName>
</protein>
<feature type="domain" description="C-type lectin" evidence="3">
    <location>
        <begin position="311"/>
        <end position="420"/>
    </location>
</feature>
<name>A0ABR3LJV4_9TELE</name>
<feature type="domain" description="C-type lectin" evidence="3">
    <location>
        <begin position="682"/>
        <end position="794"/>
    </location>
</feature>
<reference evidence="4 5" key="1">
    <citation type="submission" date="2023-09" db="EMBL/GenBank/DDBJ databases">
        <authorList>
            <person name="Wang M."/>
        </authorList>
    </citation>
    <scope>NUCLEOTIDE SEQUENCE [LARGE SCALE GENOMIC DNA]</scope>
    <source>
        <strain evidence="4">GT-2023</strain>
        <tissue evidence="4">Liver</tissue>
    </source>
</reference>
<dbReference type="Pfam" id="PF00059">
    <property type="entry name" value="Lectin_C"/>
    <property type="match status" value="8"/>
</dbReference>
<dbReference type="InterPro" id="IPR016187">
    <property type="entry name" value="CTDL_fold"/>
</dbReference>
<feature type="non-terminal residue" evidence="4">
    <location>
        <position position="1214"/>
    </location>
</feature>